<keyword evidence="3 5" id="KW-1133">Transmembrane helix</keyword>
<sequence length="423" mass="44548">MKTSETIRLIAGREMSTKLRDKAFVISSIVMLVLVALGILIPALLSGDDHDEYRLAVSGQTAVSVGEVARTTGAAAVKSDEANDNDDDVTGFADTGVPAAEITLVPGDSAEAATELVRTEDVDAALVEKTDGTLEIVGAEDVDGDLSTLISLAATAEQTRALLAQAGVDEATITQLQTMQPPSERLLESGIPNESVALVLGFAFAFLFYFTAITFGMTIAQSVVEEKQSRVIEILVAATPVRLLLAGKILGNATLALGQVALLLAIGLAAASATGQSAAVSLLLHSGGWFLLFFAFGFIMLSCLWAAAGALSARQEDLQSTTVPMQILLFAPFLCAFYVNQPGLGLKILSYVPFTSPLSMPRRLLIEDAAWWEALISLGIIAATGVLLIAFAARLYEGSLLRTSTKTSIATAWKREKQPALEG</sequence>
<gene>
    <name evidence="7" type="ORF">J2S57_001934</name>
</gene>
<keyword evidence="2 5" id="KW-0812">Transmembrane</keyword>
<evidence type="ECO:0000256" key="1">
    <source>
        <dbReference type="ARBA" id="ARBA00004141"/>
    </source>
</evidence>
<dbReference type="Pfam" id="PF12698">
    <property type="entry name" value="ABC2_membrane_3"/>
    <property type="match status" value="1"/>
</dbReference>
<feature type="transmembrane region" description="Helical" evidence="5">
    <location>
        <begin position="23"/>
        <end position="45"/>
    </location>
</feature>
<comment type="caution">
    <text evidence="7">The sequence shown here is derived from an EMBL/GenBank/DDBJ whole genome shotgun (WGS) entry which is preliminary data.</text>
</comment>
<evidence type="ECO:0000256" key="3">
    <source>
        <dbReference type="ARBA" id="ARBA00022989"/>
    </source>
</evidence>
<dbReference type="InterPro" id="IPR013525">
    <property type="entry name" value="ABC2_TM"/>
</dbReference>
<dbReference type="PANTHER" id="PTHR43471">
    <property type="entry name" value="ABC TRANSPORTER PERMEASE"/>
    <property type="match status" value="1"/>
</dbReference>
<feature type="transmembrane region" description="Helical" evidence="5">
    <location>
        <begin position="289"/>
        <end position="311"/>
    </location>
</feature>
<evidence type="ECO:0000313" key="8">
    <source>
        <dbReference type="Proteomes" id="UP001235712"/>
    </source>
</evidence>
<keyword evidence="4 5" id="KW-0472">Membrane</keyword>
<keyword evidence="8" id="KW-1185">Reference proteome</keyword>
<dbReference type="EMBL" id="JAUSQZ010000001">
    <property type="protein sequence ID" value="MDP9826185.1"/>
    <property type="molecule type" value="Genomic_DNA"/>
</dbReference>
<comment type="subcellular location">
    <subcellularLocation>
        <location evidence="1">Membrane</location>
        <topology evidence="1">Multi-pass membrane protein</topology>
    </subcellularLocation>
</comment>
<accession>A0ABT9P1T3</accession>
<name>A0ABT9P1T3_9ACTN</name>
<evidence type="ECO:0000259" key="6">
    <source>
        <dbReference type="Pfam" id="PF12698"/>
    </source>
</evidence>
<evidence type="ECO:0000313" key="7">
    <source>
        <dbReference type="EMBL" id="MDP9826185.1"/>
    </source>
</evidence>
<organism evidence="7 8">
    <name type="scientific">Kineosporia succinea</name>
    <dbReference type="NCBI Taxonomy" id="84632"/>
    <lineage>
        <taxon>Bacteria</taxon>
        <taxon>Bacillati</taxon>
        <taxon>Actinomycetota</taxon>
        <taxon>Actinomycetes</taxon>
        <taxon>Kineosporiales</taxon>
        <taxon>Kineosporiaceae</taxon>
        <taxon>Kineosporia</taxon>
    </lineage>
</organism>
<evidence type="ECO:0000256" key="5">
    <source>
        <dbReference type="SAM" id="Phobius"/>
    </source>
</evidence>
<feature type="transmembrane region" description="Helical" evidence="5">
    <location>
        <begin position="249"/>
        <end position="269"/>
    </location>
</feature>
<feature type="transmembrane region" description="Helical" evidence="5">
    <location>
        <begin position="196"/>
        <end position="220"/>
    </location>
</feature>
<evidence type="ECO:0000256" key="4">
    <source>
        <dbReference type="ARBA" id="ARBA00023136"/>
    </source>
</evidence>
<reference evidence="7 8" key="1">
    <citation type="submission" date="2023-07" db="EMBL/GenBank/DDBJ databases">
        <title>Sequencing the genomes of 1000 actinobacteria strains.</title>
        <authorList>
            <person name="Klenk H.-P."/>
        </authorList>
    </citation>
    <scope>NUCLEOTIDE SEQUENCE [LARGE SCALE GENOMIC DNA]</scope>
    <source>
        <strain evidence="7 8">DSM 44388</strain>
    </source>
</reference>
<dbReference type="PANTHER" id="PTHR43471:SF3">
    <property type="entry name" value="ABC TRANSPORTER PERMEASE PROTEIN NATB"/>
    <property type="match status" value="1"/>
</dbReference>
<feature type="domain" description="ABC-2 type transporter transmembrane" evidence="6">
    <location>
        <begin position="22"/>
        <end position="393"/>
    </location>
</feature>
<protein>
    <submittedName>
        <fullName evidence="7">ABC-2 type transport system permease protein</fullName>
    </submittedName>
</protein>
<dbReference type="RefSeq" id="WP_307240736.1">
    <property type="nucleotide sequence ID" value="NZ_JAUSQZ010000001.1"/>
</dbReference>
<evidence type="ECO:0000256" key="2">
    <source>
        <dbReference type="ARBA" id="ARBA00022692"/>
    </source>
</evidence>
<feature type="transmembrane region" description="Helical" evidence="5">
    <location>
        <begin position="369"/>
        <end position="396"/>
    </location>
</feature>
<feature type="transmembrane region" description="Helical" evidence="5">
    <location>
        <begin position="323"/>
        <end position="340"/>
    </location>
</feature>
<dbReference type="Proteomes" id="UP001235712">
    <property type="component" value="Unassembled WGS sequence"/>
</dbReference>
<proteinExistence type="predicted"/>